<feature type="non-terminal residue" evidence="2">
    <location>
        <position position="1"/>
    </location>
</feature>
<evidence type="ECO:0000256" key="1">
    <source>
        <dbReference type="SAM" id="Phobius"/>
    </source>
</evidence>
<protein>
    <submittedName>
        <fullName evidence="2">Uncharacterized protein</fullName>
    </submittedName>
</protein>
<reference evidence="2" key="1">
    <citation type="journal article" date="2014" name="PLoS ONE">
        <title>Transcriptome-Based Identification of ABC Transporters in the Western Tarnished Plant Bug Lygus hesperus.</title>
        <authorList>
            <person name="Hull J.J."/>
            <person name="Chaney K."/>
            <person name="Geib S.M."/>
            <person name="Fabrick J.A."/>
            <person name="Brent C.S."/>
            <person name="Walsh D."/>
            <person name="Lavine L.C."/>
        </authorList>
    </citation>
    <scope>NUCLEOTIDE SEQUENCE</scope>
</reference>
<dbReference type="AlphaFoldDB" id="A0A0A9WZD4"/>
<dbReference type="EMBL" id="GBHO01031711">
    <property type="protein sequence ID" value="JAG11893.1"/>
    <property type="molecule type" value="Transcribed_RNA"/>
</dbReference>
<feature type="non-terminal residue" evidence="2">
    <location>
        <position position="163"/>
    </location>
</feature>
<proteinExistence type="predicted"/>
<accession>A0A0A9WZD4</accession>
<organism evidence="2">
    <name type="scientific">Lygus hesperus</name>
    <name type="common">Western plant bug</name>
    <dbReference type="NCBI Taxonomy" id="30085"/>
    <lineage>
        <taxon>Eukaryota</taxon>
        <taxon>Metazoa</taxon>
        <taxon>Ecdysozoa</taxon>
        <taxon>Arthropoda</taxon>
        <taxon>Hexapoda</taxon>
        <taxon>Insecta</taxon>
        <taxon>Pterygota</taxon>
        <taxon>Neoptera</taxon>
        <taxon>Paraneoptera</taxon>
        <taxon>Hemiptera</taxon>
        <taxon>Heteroptera</taxon>
        <taxon>Panheteroptera</taxon>
        <taxon>Cimicomorpha</taxon>
        <taxon>Miridae</taxon>
        <taxon>Mirini</taxon>
        <taxon>Lygus</taxon>
    </lineage>
</organism>
<reference evidence="2" key="2">
    <citation type="submission" date="2014-07" db="EMBL/GenBank/DDBJ databases">
        <authorList>
            <person name="Hull J."/>
        </authorList>
    </citation>
    <scope>NUCLEOTIDE SEQUENCE</scope>
</reference>
<evidence type="ECO:0000313" key="2">
    <source>
        <dbReference type="EMBL" id="JAG11893.1"/>
    </source>
</evidence>
<keyword evidence="1" id="KW-0812">Transmembrane</keyword>
<keyword evidence="1" id="KW-0472">Membrane</keyword>
<keyword evidence="1" id="KW-1133">Transmembrane helix</keyword>
<name>A0A0A9WZD4_LYGHE</name>
<feature type="transmembrane region" description="Helical" evidence="1">
    <location>
        <begin position="123"/>
        <end position="144"/>
    </location>
</feature>
<sequence length="163" mass="17903">ALYSTVSAPTKPTKYAAKGTVQPVDAAVAAADVPTPHTTAGRTSPSKRVTVSPLPIRIEPAKLEENRPTMALRLPFSCTWVDTEEVLLTLARTINAVPSVADTCLPQEHQLPAPTFLRVAPVLVLNLNTIFSAFIHLILVRFFLYFQRRTFVQPLLTSARRIS</sequence>
<gene>
    <name evidence="2" type="ORF">CM83_104380</name>
</gene>